<name>A0A2V3IPQ8_9FLOR</name>
<sequence length="177" mass="20600">MKKPRFTHKFTFLSFMLSIRRGGKNAKKRSPLDSEHSEKVVSSDMETDHSNSLDIKLDDDDDIPWFGIRVREELESNRNLVAYARHHMEQNDEYMAFQAPDPRRRIVSFFERKSKLDASPSTCSLGMGAFEFSDLQHFVALMDESHEITETFVAGRLNNRIPRFGVVRSSRCLFQNH</sequence>
<proteinExistence type="predicted"/>
<evidence type="ECO:0000313" key="3">
    <source>
        <dbReference type="Proteomes" id="UP000247409"/>
    </source>
</evidence>
<organism evidence="2 3">
    <name type="scientific">Gracilariopsis chorda</name>
    <dbReference type="NCBI Taxonomy" id="448386"/>
    <lineage>
        <taxon>Eukaryota</taxon>
        <taxon>Rhodophyta</taxon>
        <taxon>Florideophyceae</taxon>
        <taxon>Rhodymeniophycidae</taxon>
        <taxon>Gracilariales</taxon>
        <taxon>Gracilariaceae</taxon>
        <taxon>Gracilariopsis</taxon>
    </lineage>
</organism>
<comment type="caution">
    <text evidence="2">The sequence shown here is derived from an EMBL/GenBank/DDBJ whole genome shotgun (WGS) entry which is preliminary data.</text>
</comment>
<keyword evidence="3" id="KW-1185">Reference proteome</keyword>
<gene>
    <name evidence="2" type="ORF">BWQ96_06152</name>
</gene>
<evidence type="ECO:0000313" key="2">
    <source>
        <dbReference type="EMBL" id="PXF44071.1"/>
    </source>
</evidence>
<feature type="compositionally biased region" description="Basic and acidic residues" evidence="1">
    <location>
        <begin position="30"/>
        <end position="51"/>
    </location>
</feature>
<dbReference type="AlphaFoldDB" id="A0A2V3IPQ8"/>
<dbReference type="EMBL" id="NBIV01000102">
    <property type="protein sequence ID" value="PXF44071.1"/>
    <property type="molecule type" value="Genomic_DNA"/>
</dbReference>
<accession>A0A2V3IPQ8</accession>
<reference evidence="2 3" key="1">
    <citation type="journal article" date="2018" name="Mol. Biol. Evol.">
        <title>Analysis of the draft genome of the red seaweed Gracilariopsis chorda provides insights into genome size evolution in Rhodophyta.</title>
        <authorList>
            <person name="Lee J."/>
            <person name="Yang E.C."/>
            <person name="Graf L."/>
            <person name="Yang J.H."/>
            <person name="Qiu H."/>
            <person name="Zel Zion U."/>
            <person name="Chan C.X."/>
            <person name="Stephens T.G."/>
            <person name="Weber A.P.M."/>
            <person name="Boo G.H."/>
            <person name="Boo S.M."/>
            <person name="Kim K.M."/>
            <person name="Shin Y."/>
            <person name="Jung M."/>
            <person name="Lee S.J."/>
            <person name="Yim H.S."/>
            <person name="Lee J.H."/>
            <person name="Bhattacharya D."/>
            <person name="Yoon H.S."/>
        </authorList>
    </citation>
    <scope>NUCLEOTIDE SEQUENCE [LARGE SCALE GENOMIC DNA]</scope>
    <source>
        <strain evidence="2 3">SKKU-2015</strain>
        <tissue evidence="2">Whole body</tissue>
    </source>
</reference>
<evidence type="ECO:0000256" key="1">
    <source>
        <dbReference type="SAM" id="MobiDB-lite"/>
    </source>
</evidence>
<protein>
    <submittedName>
        <fullName evidence="2">Uncharacterized protein</fullName>
    </submittedName>
</protein>
<dbReference type="Proteomes" id="UP000247409">
    <property type="component" value="Unassembled WGS sequence"/>
</dbReference>
<feature type="region of interest" description="Disordered" evidence="1">
    <location>
        <begin position="24"/>
        <end position="53"/>
    </location>
</feature>